<dbReference type="GO" id="GO:0042162">
    <property type="term" value="F:telomeric DNA binding"/>
    <property type="evidence" value="ECO:0007669"/>
    <property type="project" value="TreeGrafter"/>
</dbReference>
<evidence type="ECO:0000259" key="8">
    <source>
        <dbReference type="Pfam" id="PF10374"/>
    </source>
</evidence>
<dbReference type="InterPro" id="IPR018834">
    <property type="entry name" value="DNA/RNA-bd_Est1-type"/>
</dbReference>
<feature type="compositionally biased region" description="Basic and acidic residues" evidence="6">
    <location>
        <begin position="538"/>
        <end position="556"/>
    </location>
</feature>
<protein>
    <submittedName>
        <fullName evidence="11">PIN domain-containing protein</fullName>
    </submittedName>
</protein>
<dbReference type="SUPFAM" id="SSF88723">
    <property type="entry name" value="PIN domain-like"/>
    <property type="match status" value="1"/>
</dbReference>
<organism evidence="10 11">
    <name type="scientific">Acrobeloides nanus</name>
    <dbReference type="NCBI Taxonomy" id="290746"/>
    <lineage>
        <taxon>Eukaryota</taxon>
        <taxon>Metazoa</taxon>
        <taxon>Ecdysozoa</taxon>
        <taxon>Nematoda</taxon>
        <taxon>Chromadorea</taxon>
        <taxon>Rhabditida</taxon>
        <taxon>Tylenchina</taxon>
        <taxon>Cephalobomorpha</taxon>
        <taxon>Cephaloboidea</taxon>
        <taxon>Cephalobidae</taxon>
        <taxon>Acrobeloides</taxon>
    </lineage>
</organism>
<comment type="subcellular location">
    <subcellularLocation>
        <location evidence="2">Cytoplasm</location>
    </subcellularLocation>
    <subcellularLocation>
        <location evidence="1">Nucleus</location>
    </subcellularLocation>
</comment>
<feature type="compositionally biased region" description="Basic and acidic residues" evidence="6">
    <location>
        <begin position="454"/>
        <end position="477"/>
    </location>
</feature>
<dbReference type="Pfam" id="PF10373">
    <property type="entry name" value="EST1_DNA_bind"/>
    <property type="match status" value="1"/>
</dbReference>
<evidence type="ECO:0000256" key="5">
    <source>
        <dbReference type="ARBA" id="ARBA00023242"/>
    </source>
</evidence>
<dbReference type="PANTHER" id="PTHR15696">
    <property type="entry name" value="SMG-7 SUPPRESSOR WITH MORPHOLOGICAL EFFECT ON GENITALIA PROTEIN 7"/>
    <property type="match status" value="1"/>
</dbReference>
<keyword evidence="10" id="KW-1185">Reference proteome</keyword>
<feature type="compositionally biased region" description="Basic and acidic residues" evidence="6">
    <location>
        <begin position="201"/>
        <end position="212"/>
    </location>
</feature>
<evidence type="ECO:0000313" key="10">
    <source>
        <dbReference type="Proteomes" id="UP000887540"/>
    </source>
</evidence>
<evidence type="ECO:0000259" key="7">
    <source>
        <dbReference type="Pfam" id="PF10373"/>
    </source>
</evidence>
<feature type="compositionally biased region" description="Low complexity" evidence="6">
    <location>
        <begin position="314"/>
        <end position="342"/>
    </location>
</feature>
<proteinExistence type="predicted"/>
<keyword evidence="5" id="KW-0539">Nucleus</keyword>
<feature type="domain" description="Telomerase activating protein Est1-like N-terminal" evidence="8">
    <location>
        <begin position="694"/>
        <end position="806"/>
    </location>
</feature>
<feature type="compositionally biased region" description="Basic and acidic residues" evidence="6">
    <location>
        <begin position="370"/>
        <end position="388"/>
    </location>
</feature>
<feature type="region of interest" description="Disordered" evidence="6">
    <location>
        <begin position="609"/>
        <end position="631"/>
    </location>
</feature>
<evidence type="ECO:0000259" key="9">
    <source>
        <dbReference type="Pfam" id="PF13638"/>
    </source>
</evidence>
<dbReference type="Proteomes" id="UP000887540">
    <property type="component" value="Unplaced"/>
</dbReference>
<feature type="compositionally biased region" description="Low complexity" evidence="6">
    <location>
        <begin position="495"/>
        <end position="510"/>
    </location>
</feature>
<dbReference type="InterPro" id="IPR019458">
    <property type="entry name" value="Est1-like_N"/>
</dbReference>
<feature type="region of interest" description="Disordered" evidence="6">
    <location>
        <begin position="293"/>
        <end position="594"/>
    </location>
</feature>
<feature type="compositionally biased region" description="Basic and acidic residues" evidence="6">
    <location>
        <begin position="1"/>
        <end position="14"/>
    </location>
</feature>
<evidence type="ECO:0000256" key="4">
    <source>
        <dbReference type="ARBA" id="ARBA00023161"/>
    </source>
</evidence>
<dbReference type="InterPro" id="IPR045153">
    <property type="entry name" value="Est1/Ebs1-like"/>
</dbReference>
<feature type="domain" description="DNA/RNA-binding" evidence="7">
    <location>
        <begin position="816"/>
        <end position="1139"/>
    </location>
</feature>
<dbReference type="SUPFAM" id="SSF48452">
    <property type="entry name" value="TPR-like"/>
    <property type="match status" value="1"/>
</dbReference>
<keyword evidence="3" id="KW-0963">Cytoplasm</keyword>
<feature type="compositionally biased region" description="Polar residues" evidence="6">
    <location>
        <begin position="63"/>
        <end position="72"/>
    </location>
</feature>
<dbReference type="InterPro" id="IPR011990">
    <property type="entry name" value="TPR-like_helical_dom_sf"/>
</dbReference>
<dbReference type="InterPro" id="IPR002716">
    <property type="entry name" value="PIN_dom"/>
</dbReference>
<feature type="compositionally biased region" description="Polar residues" evidence="6">
    <location>
        <begin position="38"/>
        <end position="49"/>
    </location>
</feature>
<dbReference type="WBParaSite" id="ACRNAN_Path_275.g1020.t1">
    <property type="protein sequence ID" value="ACRNAN_Path_275.g1020.t1"/>
    <property type="gene ID" value="ACRNAN_Path_275.g1020"/>
</dbReference>
<feature type="region of interest" description="Disordered" evidence="6">
    <location>
        <begin position="1"/>
        <end position="118"/>
    </location>
</feature>
<evidence type="ECO:0000313" key="11">
    <source>
        <dbReference type="WBParaSite" id="ACRNAN_Path_275.g1020.t1"/>
    </source>
</evidence>
<dbReference type="PANTHER" id="PTHR15696:SF0">
    <property type="entry name" value="TELOMERASE-BINDING PROTEIN EST1A"/>
    <property type="match status" value="1"/>
</dbReference>
<reference evidence="11" key="1">
    <citation type="submission" date="2022-11" db="UniProtKB">
        <authorList>
            <consortium name="WormBaseParasite"/>
        </authorList>
    </citation>
    <scope>IDENTIFICATION</scope>
</reference>
<dbReference type="Gene3D" id="1.25.40.10">
    <property type="entry name" value="Tetratricopeptide repeat domain"/>
    <property type="match status" value="1"/>
</dbReference>
<feature type="compositionally biased region" description="Basic and acidic residues" evidence="6">
    <location>
        <begin position="171"/>
        <end position="189"/>
    </location>
</feature>
<sequence length="1479" mass="168653">MSTEDIETHLDDSSKKKKRPDRPIYIPKIVKREEPRTSKPSSSTYTRTKPPSVPSPLVARRISNASNAPSSDGSEHSRDTNSTVKSREYDQKVDEELPRASFYRHNASPGGSESGNHRDLINARERTEQYRSFASRGNQRKPGGNYPNPNHRYSNQRRNYENRQQNYATYRQHDDRSGQLYERNRRNRNDSLMSEQPLPRPDSRNSPFDDTRSVCTDASFMDNGELANIELQSQMSVSSMNSLIKPVLSIDSLLSQDMPNFDWTEDVDREEEAMRASNLYLQQWANGSNASLQEPYRLDQPGPINPQESHESSQTPSTPRREPQTPQTPSTPIREPETPTTPRQDEEDEWRKRSPSPLGTSIWSRVSRVPPEDRQKEETPERSYDSRSKPPIPDTSRRNAEERVTQVQQSRGKWKKSEETHTESGPWQKPTSGRGREGPWQGSSSGREGSWQKSSDRGRYEKSTESRRDDYKGRQDRYNPQFMSSNEISPNKGQGSSFSNRGSSRFSSRGTMNNKKSTPARPRVDENGLIIPPYHILKKGERDDPVKKRKELEESKFLQAWKEFQESKRSSTQTSAEKTQSGENTPITQSKSLEIEKNRLAQKLDAMIRTQPSSSDAFNGKLESPKKSAAMLTKDESSRIKSLLKQLDQLCKELGPRSSDDFTKKLTTLSLEIGEFFRPIILRDLEYAHIAMLDHVLWKKNFYRTIETLRNATVGVSPNAKKIRENLAKFLEKLAEFYQSMLNDCETSLNISLEEILPFTGGFPEPSLNYCTEIGIKKGDGLSQPIMEAAQLIYLSMGDISRYRVIIAALDSYREALGFYAKAALLGPENGRAFSQIALIAVYSVIQRRPLRSRALSQRYQMIPEQNKWLDLIYFYSRALSTVEPFESAKESLESAFSDMSKRCKNYEPVVSGIFDKLTESSSAAFRADRPHELWFLPDGTAKDVKMDEETCHGVEALADEPMDSIYKRMVVYFLHASGILVTKIATETFDSISERGLCHLNAILRRESSPLTALELLKFAAIFIFTVHNAVIRGARIGTQWTLHESFRLVITYYGTLLRELKENLEIIPDILNGETTNSKVLKVLPALHFISSWLSDDSVRNIYSNLSMNCHSSMLFTVDCWKLLAEISNELMSLQKRQILARLSEEKLNENYDLIRIVLPENVFVASFCDVFSIEPVEYFVRLDSTKSHLIDNNSSLLATHVRLGSLLSSAEKLSKLDVSSFKWNAEKQKYYRPREIQQDFAKEDSIEAHIATLNMEDENKPKTREEEELLKQQLLMEEEQSRIVLEVHPKYLVIDTNTYVDHLEGITRIFTCKEDFSIVVPTVVISELDFQSKNMNNLPQIAGLPLDKEDWLAQKANEALNFLKKHRDEKKFFTITVRGVAQPKLTFGQEDLAISKMSDSGAKGRTNDDYILAACENMIKKFSEKPVSKPSESNPNQKFIAKSVVLITDDRALTIKALAAKVPVSTLPSFIEWAGL</sequence>
<evidence type="ECO:0000256" key="3">
    <source>
        <dbReference type="ARBA" id="ARBA00022490"/>
    </source>
</evidence>
<dbReference type="GO" id="GO:0000184">
    <property type="term" value="P:nuclear-transcribed mRNA catabolic process, nonsense-mediated decay"/>
    <property type="evidence" value="ECO:0007669"/>
    <property type="project" value="UniProtKB-KW"/>
</dbReference>
<accession>A0A914C4H4</accession>
<feature type="compositionally biased region" description="Basic and acidic residues" evidence="6">
    <location>
        <begin position="73"/>
        <end position="98"/>
    </location>
</feature>
<feature type="compositionally biased region" description="Polar residues" evidence="6">
    <location>
        <begin position="441"/>
        <end position="453"/>
    </location>
</feature>
<dbReference type="Gene3D" id="3.40.50.1010">
    <property type="entry name" value="5'-nuclease"/>
    <property type="match status" value="1"/>
</dbReference>
<dbReference type="InterPro" id="IPR029060">
    <property type="entry name" value="PIN-like_dom_sf"/>
</dbReference>
<feature type="compositionally biased region" description="Basic and acidic residues" evidence="6">
    <location>
        <begin position="395"/>
        <end position="404"/>
    </location>
</feature>
<dbReference type="Pfam" id="PF13638">
    <property type="entry name" value="PIN_4"/>
    <property type="match status" value="1"/>
</dbReference>
<feature type="region of interest" description="Disordered" evidence="6">
    <location>
        <begin position="170"/>
        <end position="212"/>
    </location>
</feature>
<dbReference type="Pfam" id="PF10374">
    <property type="entry name" value="EST1"/>
    <property type="match status" value="1"/>
</dbReference>
<dbReference type="GO" id="GO:0070034">
    <property type="term" value="F:telomerase RNA binding"/>
    <property type="evidence" value="ECO:0007669"/>
    <property type="project" value="TreeGrafter"/>
</dbReference>
<feature type="domain" description="PIN" evidence="9">
    <location>
        <begin position="1295"/>
        <end position="1468"/>
    </location>
</feature>
<feature type="region of interest" description="Disordered" evidence="6">
    <location>
        <begin position="132"/>
        <end position="155"/>
    </location>
</feature>
<keyword evidence="4" id="KW-0866">Nonsense-mediated mRNA decay</keyword>
<evidence type="ECO:0000256" key="6">
    <source>
        <dbReference type="SAM" id="MobiDB-lite"/>
    </source>
</evidence>
<name>A0A914C4H4_9BILA</name>
<feature type="compositionally biased region" description="Polar residues" evidence="6">
    <location>
        <begin position="570"/>
        <end position="592"/>
    </location>
</feature>
<feature type="compositionally biased region" description="Polar residues" evidence="6">
    <location>
        <begin position="481"/>
        <end position="494"/>
    </location>
</feature>
<dbReference type="GO" id="GO:0005697">
    <property type="term" value="C:telomerase holoenzyme complex"/>
    <property type="evidence" value="ECO:0007669"/>
    <property type="project" value="TreeGrafter"/>
</dbReference>
<evidence type="ECO:0000256" key="1">
    <source>
        <dbReference type="ARBA" id="ARBA00004123"/>
    </source>
</evidence>
<dbReference type="GO" id="GO:0005737">
    <property type="term" value="C:cytoplasm"/>
    <property type="evidence" value="ECO:0007669"/>
    <property type="project" value="UniProtKB-SubCell"/>
</dbReference>
<evidence type="ECO:0000256" key="2">
    <source>
        <dbReference type="ARBA" id="ARBA00004496"/>
    </source>
</evidence>